<evidence type="ECO:0000256" key="3">
    <source>
        <dbReference type="ARBA" id="ARBA00022448"/>
    </source>
</evidence>
<dbReference type="AlphaFoldDB" id="A0A484FSI6"/>
<dbReference type="GO" id="GO:0006879">
    <property type="term" value="P:intracellular iron ion homeostasis"/>
    <property type="evidence" value="ECO:0007669"/>
    <property type="project" value="TreeGrafter"/>
</dbReference>
<keyword evidence="6 11" id="KW-1133">Transmembrane helix</keyword>
<keyword evidence="7" id="KW-0560">Oxidoreductase</keyword>
<protein>
    <submittedName>
        <fullName evidence="13">Ferric/cupric reductase transmembrane component B</fullName>
    </submittedName>
</protein>
<evidence type="ECO:0000256" key="9">
    <source>
        <dbReference type="ARBA" id="ARBA00023136"/>
    </source>
</evidence>
<proteinExistence type="inferred from homology"/>
<accession>A0A484FSI6</accession>
<dbReference type="InterPro" id="IPR017927">
    <property type="entry name" value="FAD-bd_FR_type"/>
</dbReference>
<dbReference type="GO" id="GO:0005886">
    <property type="term" value="C:plasma membrane"/>
    <property type="evidence" value="ECO:0007669"/>
    <property type="project" value="TreeGrafter"/>
</dbReference>
<dbReference type="SUPFAM" id="SSF52343">
    <property type="entry name" value="Ferredoxin reductase-like, C-terminal NADP-linked domain"/>
    <property type="match status" value="1"/>
</dbReference>
<evidence type="ECO:0000256" key="1">
    <source>
        <dbReference type="ARBA" id="ARBA00004141"/>
    </source>
</evidence>
<feature type="domain" description="FAD-binding FR-type" evidence="12">
    <location>
        <begin position="402"/>
        <end position="537"/>
    </location>
</feature>
<sequence>MKGSGTLSAVENGVLGPRLSPCQWSSVDPRLRHKVASEPPELREREGEGWCRLPFRESASEPGSKDTRTHRYRLKFTRYPGLHVDVGSAVSAAVEHQQSTSKDKFKMAGGGGATQTPEQQQAAIDAALENKSLSNYLYYICACVSAAVIIWRVWTVIVNYVRTVACLNNDNQRYFAETDSKVAWLKRNVLYAPILGKRHNREIQMSRAINVGTLPSRLQLLFLAGYLGTNIAFCVINIPFASSFAAAAGQLRNRTGTLAVVNMIPLFLMAGRNNPLIQLLGISFDTFNLLHRWFGRIVILEAVAHTLAWWSNKANSSSWESGWQSIVAVPFLLSGFIATCAFVGLGIQASSPIRHAFYETFKLLHILLAIAAVIGTWYHLQMKALPQLKYLWPVVIFWAGDRAWRAVRVFYGNVGHGGSKALVEALPGNACRVTVTLARPWTFGPGQHAYMYLPAISWWQSHPFSVAWSEEAEDPQAEKVSLNRQDILSMRKTSMSFIIRARTGMTDKLYRKAAACPDGRMITSCMLEGPYGGLHGMRSYGTVMLFAGGVGITHQVPHVRDLVAGYANGTVAARKVVLVWIIQSPEHLEWIRPWMTEILAMEKRRDILRIMLFVSRPRSTKEIHSPSATVQMFPGRPNIETIIKSEQESQVGTMGISVCGPGALSDEVRRAVRDRQHDSAIDFNEEAFSW</sequence>
<dbReference type="SFLD" id="SFLDG01168">
    <property type="entry name" value="Ferric_reductase_subgroup_(FRE"/>
    <property type="match status" value="1"/>
</dbReference>
<feature type="transmembrane region" description="Helical" evidence="11">
    <location>
        <begin position="136"/>
        <end position="154"/>
    </location>
</feature>
<evidence type="ECO:0000256" key="4">
    <source>
        <dbReference type="ARBA" id="ARBA00022692"/>
    </source>
</evidence>
<evidence type="ECO:0000256" key="11">
    <source>
        <dbReference type="SAM" id="Phobius"/>
    </source>
</evidence>
<feature type="region of interest" description="Disordered" evidence="10">
    <location>
        <begin position="1"/>
        <end position="47"/>
    </location>
</feature>
<dbReference type="Pfam" id="PF08022">
    <property type="entry name" value="FAD_binding_8"/>
    <property type="match status" value="1"/>
</dbReference>
<dbReference type="Gene3D" id="3.40.50.80">
    <property type="entry name" value="Nucleotide-binding domain of ferredoxin-NADP reductase (FNR) module"/>
    <property type="match status" value="1"/>
</dbReference>
<evidence type="ECO:0000256" key="7">
    <source>
        <dbReference type="ARBA" id="ARBA00023002"/>
    </source>
</evidence>
<keyword evidence="9 11" id="KW-0472">Membrane</keyword>
<comment type="subcellular location">
    <subcellularLocation>
        <location evidence="1">Membrane</location>
        <topology evidence="1">Multi-pass membrane protein</topology>
    </subcellularLocation>
</comment>
<reference evidence="14" key="2">
    <citation type="journal article" date="2019" name="Mol. Plant Microbe Interact.">
        <title>Genome sequence resources for four phytopathogenic fungi from the Colletotrichum orbiculare species complex.</title>
        <authorList>
            <person name="Gan P."/>
            <person name="Tsushima A."/>
            <person name="Narusaka M."/>
            <person name="Narusaka Y."/>
            <person name="Takano Y."/>
            <person name="Kubo Y."/>
            <person name="Shirasu K."/>
        </authorList>
    </citation>
    <scope>GENOME REANNOTATION</scope>
    <source>
        <strain evidence="14">104-T / ATCC 96160 / CBS 514.97 / LARS 414 / MAFF 240422</strain>
    </source>
</reference>
<keyword evidence="5" id="KW-0249">Electron transport</keyword>
<dbReference type="InterPro" id="IPR013112">
    <property type="entry name" value="FAD-bd_8"/>
</dbReference>
<dbReference type="PANTHER" id="PTHR32361:SF24">
    <property type="entry name" value="REDUCTASE, PUTATIVE (AFU_ORTHOLOGUE AFUA_3G10820)-RELATED"/>
    <property type="match status" value="1"/>
</dbReference>
<keyword evidence="8" id="KW-0406">Ion transport</keyword>
<comment type="caution">
    <text evidence="13">The sequence shown here is derived from an EMBL/GenBank/DDBJ whole genome shotgun (WGS) entry which is preliminary data.</text>
</comment>
<dbReference type="Pfam" id="PF01794">
    <property type="entry name" value="Ferric_reduct"/>
    <property type="match status" value="1"/>
</dbReference>
<dbReference type="PANTHER" id="PTHR32361">
    <property type="entry name" value="FERRIC/CUPRIC REDUCTASE TRANSMEMBRANE COMPONENT"/>
    <property type="match status" value="1"/>
</dbReference>
<dbReference type="InterPro" id="IPR039261">
    <property type="entry name" value="FNR_nucleotide-bd"/>
</dbReference>
<feature type="transmembrane region" description="Helical" evidence="11">
    <location>
        <begin position="361"/>
        <end position="380"/>
    </location>
</feature>
<dbReference type="PROSITE" id="PS51384">
    <property type="entry name" value="FAD_FR"/>
    <property type="match status" value="1"/>
</dbReference>
<keyword evidence="14" id="KW-1185">Reference proteome</keyword>
<dbReference type="Proteomes" id="UP000014480">
    <property type="component" value="Unassembled WGS sequence"/>
</dbReference>
<evidence type="ECO:0000313" key="14">
    <source>
        <dbReference type="Proteomes" id="UP000014480"/>
    </source>
</evidence>
<reference evidence="14" key="1">
    <citation type="journal article" date="2013" name="New Phytol.">
        <title>Comparative genomic and transcriptomic analyses reveal the hemibiotrophic stage shift of Colletotrichum fungi.</title>
        <authorList>
            <person name="Gan P."/>
            <person name="Ikeda K."/>
            <person name="Irieda H."/>
            <person name="Narusaka M."/>
            <person name="O'Connell R.J."/>
            <person name="Narusaka Y."/>
            <person name="Takano Y."/>
            <person name="Kubo Y."/>
            <person name="Shirasu K."/>
        </authorList>
    </citation>
    <scope>NUCLEOTIDE SEQUENCE [LARGE SCALE GENOMIC DNA]</scope>
    <source>
        <strain evidence="14">104-T / ATCC 96160 / CBS 514.97 / LARS 414 / MAFF 240422</strain>
    </source>
</reference>
<feature type="transmembrane region" description="Helical" evidence="11">
    <location>
        <begin position="323"/>
        <end position="349"/>
    </location>
</feature>
<gene>
    <name evidence="13" type="primary">freB-3</name>
    <name evidence="13" type="ORF">Cob_v006343</name>
</gene>
<comment type="similarity">
    <text evidence="2">Belongs to the ferric reductase (FRE) family.</text>
</comment>
<keyword evidence="4 11" id="KW-0812">Transmembrane</keyword>
<dbReference type="STRING" id="1213857.A0A484FSI6"/>
<dbReference type="GO" id="GO:0006826">
    <property type="term" value="P:iron ion transport"/>
    <property type="evidence" value="ECO:0007669"/>
    <property type="project" value="TreeGrafter"/>
</dbReference>
<dbReference type="InterPro" id="IPR051410">
    <property type="entry name" value="Ferric/Cupric_Reductase"/>
</dbReference>
<feature type="transmembrane region" description="Helical" evidence="11">
    <location>
        <begin position="293"/>
        <end position="311"/>
    </location>
</feature>
<feature type="transmembrane region" description="Helical" evidence="11">
    <location>
        <begin position="220"/>
        <end position="248"/>
    </location>
</feature>
<dbReference type="CDD" id="cd06186">
    <property type="entry name" value="NOX_Duox_like_FAD_NADP"/>
    <property type="match status" value="1"/>
</dbReference>
<name>A0A484FSI6_COLOR</name>
<dbReference type="OrthoDB" id="4494341at2759"/>
<evidence type="ECO:0000256" key="6">
    <source>
        <dbReference type="ARBA" id="ARBA00022989"/>
    </source>
</evidence>
<dbReference type="SFLD" id="SFLDS00052">
    <property type="entry name" value="Ferric_Reductase_Domain"/>
    <property type="match status" value="1"/>
</dbReference>
<dbReference type="GO" id="GO:0015677">
    <property type="term" value="P:copper ion import"/>
    <property type="evidence" value="ECO:0007669"/>
    <property type="project" value="TreeGrafter"/>
</dbReference>
<evidence type="ECO:0000256" key="5">
    <source>
        <dbReference type="ARBA" id="ARBA00022982"/>
    </source>
</evidence>
<dbReference type="InterPro" id="IPR013130">
    <property type="entry name" value="Fe3_Rdtase_TM_dom"/>
</dbReference>
<evidence type="ECO:0000256" key="8">
    <source>
        <dbReference type="ARBA" id="ARBA00023065"/>
    </source>
</evidence>
<evidence type="ECO:0000256" key="2">
    <source>
        <dbReference type="ARBA" id="ARBA00006278"/>
    </source>
</evidence>
<evidence type="ECO:0000313" key="13">
    <source>
        <dbReference type="EMBL" id="TDZ20893.1"/>
    </source>
</evidence>
<organism evidence="13 14">
    <name type="scientific">Colletotrichum orbiculare (strain 104-T / ATCC 96160 / CBS 514.97 / LARS 414 / MAFF 240422)</name>
    <name type="common">Cucumber anthracnose fungus</name>
    <name type="synonym">Colletotrichum lagenarium</name>
    <dbReference type="NCBI Taxonomy" id="1213857"/>
    <lineage>
        <taxon>Eukaryota</taxon>
        <taxon>Fungi</taxon>
        <taxon>Dikarya</taxon>
        <taxon>Ascomycota</taxon>
        <taxon>Pezizomycotina</taxon>
        <taxon>Sordariomycetes</taxon>
        <taxon>Hypocreomycetidae</taxon>
        <taxon>Glomerellales</taxon>
        <taxon>Glomerellaceae</taxon>
        <taxon>Colletotrichum</taxon>
        <taxon>Colletotrichum orbiculare species complex</taxon>
    </lineage>
</organism>
<dbReference type="FunFam" id="3.40.50.80:FF:000023">
    <property type="entry name" value="Putative ferric-chelate reductase"/>
    <property type="match status" value="1"/>
</dbReference>
<evidence type="ECO:0000259" key="12">
    <source>
        <dbReference type="PROSITE" id="PS51384"/>
    </source>
</evidence>
<evidence type="ECO:0000256" key="10">
    <source>
        <dbReference type="SAM" id="MobiDB-lite"/>
    </source>
</evidence>
<dbReference type="GO" id="GO:0000293">
    <property type="term" value="F:ferric-chelate reductase activity"/>
    <property type="evidence" value="ECO:0007669"/>
    <property type="project" value="UniProtKB-ARBA"/>
</dbReference>
<dbReference type="InterPro" id="IPR013121">
    <property type="entry name" value="Fe_red_NAD-bd_6"/>
</dbReference>
<dbReference type="EMBL" id="AMCV02000016">
    <property type="protein sequence ID" value="TDZ20893.1"/>
    <property type="molecule type" value="Genomic_DNA"/>
</dbReference>
<dbReference type="Pfam" id="PF08030">
    <property type="entry name" value="NAD_binding_6"/>
    <property type="match status" value="1"/>
</dbReference>
<keyword evidence="3" id="KW-0813">Transport</keyword>